<sequence length="535" mass="64103">MSSYNEPNTQVPFYYQRRFQDKKIEFENFYKQLNFTTTNNTCYLNISKYIPGIILVDNVRDMYWILIMRFGNRPDNIDRLKREIGTSMIFPSFTIDQIVEVILRVQKVLHKYFVDYTYWGEIFLQCITISKEWDFPSGLREYNQIVVELLERYDVRGYGLAKMHKALVPPTNFPGENVQQYFIRWIDMVTDVDTFCDGTLLYKTVKSHLIEILPEKKKIQFQNINTLAELFRTVGGLKDTQFYQNRSKSRFSGLIQKHINFKSDEKGKSLNTMKFTGENTEIKQFVPAVPNFKEYLQIRHDIFNLRNLNNSMNSEQIEAFRAQYKQLKIKNLLLEDSLGYNYLKNNILDLIFYERVIGEYPFLINGVKLDDIDWNLLGNQLAKYTLRARSMPYYLWMDLIISIQHVLLQHRIEYSLWSYFFQHTLPHTGLFEIGFNDNWSMDQLVMSIFYNFTQKTLDQFGSRKRLIYPNSFKKGESLKQFYTSYMNKESYFIYTDYAMVDVCKTHMLENTKLPYEKVINIKTHDDLFEFFEKYL</sequence>
<dbReference type="Proteomes" id="UP000697127">
    <property type="component" value="Unassembled WGS sequence"/>
</dbReference>
<evidence type="ECO:0000313" key="2">
    <source>
        <dbReference type="Proteomes" id="UP000697127"/>
    </source>
</evidence>
<organism evidence="1 2">
    <name type="scientific">Pichia californica</name>
    <dbReference type="NCBI Taxonomy" id="460514"/>
    <lineage>
        <taxon>Eukaryota</taxon>
        <taxon>Fungi</taxon>
        <taxon>Dikarya</taxon>
        <taxon>Ascomycota</taxon>
        <taxon>Saccharomycotina</taxon>
        <taxon>Pichiomycetes</taxon>
        <taxon>Pichiales</taxon>
        <taxon>Pichiaceae</taxon>
        <taxon>Pichia</taxon>
    </lineage>
</organism>
<evidence type="ECO:0000313" key="1">
    <source>
        <dbReference type="EMBL" id="KAG0688454.1"/>
    </source>
</evidence>
<dbReference type="AlphaFoldDB" id="A0A9P6WKC4"/>
<comment type="caution">
    <text evidence="1">The sequence shown here is derived from an EMBL/GenBank/DDBJ whole genome shotgun (WGS) entry which is preliminary data.</text>
</comment>
<reference evidence="1" key="1">
    <citation type="submission" date="2020-11" db="EMBL/GenBank/DDBJ databases">
        <title>Kefir isolates.</title>
        <authorList>
            <person name="Marcisauskas S."/>
            <person name="Kim Y."/>
            <person name="Blasche S."/>
        </authorList>
    </citation>
    <scope>NUCLEOTIDE SEQUENCE</scope>
    <source>
        <strain evidence="1">Olga-1</strain>
    </source>
</reference>
<keyword evidence="2" id="KW-1185">Reference proteome</keyword>
<protein>
    <submittedName>
        <fullName evidence="1">Uncharacterized protein</fullName>
    </submittedName>
</protein>
<proteinExistence type="predicted"/>
<gene>
    <name evidence="1" type="ORF">C6P40_000972</name>
</gene>
<dbReference type="EMBL" id="PUHW01000150">
    <property type="protein sequence ID" value="KAG0688454.1"/>
    <property type="molecule type" value="Genomic_DNA"/>
</dbReference>
<accession>A0A9P6WKC4</accession>
<name>A0A9P6WKC4_9ASCO</name>